<evidence type="ECO:0000259" key="5">
    <source>
        <dbReference type="PROSITE" id="PS50977"/>
    </source>
</evidence>
<keyword evidence="7" id="KW-1185">Reference proteome</keyword>
<dbReference type="OrthoDB" id="5431414at2"/>
<evidence type="ECO:0000256" key="2">
    <source>
        <dbReference type="ARBA" id="ARBA00023125"/>
    </source>
</evidence>
<sequence length="199" mass="21429">MDREPSAGSERRQRILNATERLLDRYGPGKTTIADIAREAEVAVGTVYLEFDSKDAIILAISGARYEGVLDAMRLAASQPGCSARARLEDVLDARVEAFLAAAEAGGHAGDLLHCQSRAVQAAHERFLGEERALLGSLLREGASTGELDVPDVELAASTLLRAYMSFSPPWLFKTPRDAIPGQLAAMHALVLHGLVRRP</sequence>
<feature type="domain" description="HTH tetR-type" evidence="5">
    <location>
        <begin position="9"/>
        <end position="69"/>
    </location>
</feature>
<dbReference type="PANTHER" id="PTHR30055">
    <property type="entry name" value="HTH-TYPE TRANSCRIPTIONAL REGULATOR RUTR"/>
    <property type="match status" value="1"/>
</dbReference>
<accession>A0A017T3F8</accession>
<dbReference type="Pfam" id="PF00440">
    <property type="entry name" value="TetR_N"/>
    <property type="match status" value="1"/>
</dbReference>
<dbReference type="GO" id="GO:0003700">
    <property type="term" value="F:DNA-binding transcription factor activity"/>
    <property type="evidence" value="ECO:0007669"/>
    <property type="project" value="TreeGrafter"/>
</dbReference>
<keyword evidence="1" id="KW-0805">Transcription regulation</keyword>
<protein>
    <submittedName>
        <fullName evidence="6">Transcriptional regulator, TetR family</fullName>
    </submittedName>
</protein>
<dbReference type="EMBL" id="ASRX01000051">
    <property type="protein sequence ID" value="EYF03061.1"/>
    <property type="molecule type" value="Genomic_DNA"/>
</dbReference>
<dbReference type="Gene3D" id="1.10.357.10">
    <property type="entry name" value="Tetracycline Repressor, domain 2"/>
    <property type="match status" value="1"/>
</dbReference>
<evidence type="ECO:0000256" key="3">
    <source>
        <dbReference type="ARBA" id="ARBA00023163"/>
    </source>
</evidence>
<dbReference type="eggNOG" id="COG1309">
    <property type="taxonomic scope" value="Bacteria"/>
</dbReference>
<dbReference type="PROSITE" id="PS50977">
    <property type="entry name" value="HTH_TETR_2"/>
    <property type="match status" value="1"/>
</dbReference>
<evidence type="ECO:0000256" key="4">
    <source>
        <dbReference type="PROSITE-ProRule" id="PRU00335"/>
    </source>
</evidence>
<dbReference type="STRING" id="1192034.CAP_6175"/>
<comment type="caution">
    <text evidence="6">The sequence shown here is derived from an EMBL/GenBank/DDBJ whole genome shotgun (WGS) entry which is preliminary data.</text>
</comment>
<dbReference type="InterPro" id="IPR009057">
    <property type="entry name" value="Homeodomain-like_sf"/>
</dbReference>
<dbReference type="RefSeq" id="WP_044246646.1">
    <property type="nucleotide sequence ID" value="NZ_ASRX01000051.1"/>
</dbReference>
<dbReference type="InterPro" id="IPR001647">
    <property type="entry name" value="HTH_TetR"/>
</dbReference>
<evidence type="ECO:0000256" key="1">
    <source>
        <dbReference type="ARBA" id="ARBA00023015"/>
    </source>
</evidence>
<evidence type="ECO:0000313" key="6">
    <source>
        <dbReference type="EMBL" id="EYF03061.1"/>
    </source>
</evidence>
<organism evidence="6 7">
    <name type="scientific">Chondromyces apiculatus DSM 436</name>
    <dbReference type="NCBI Taxonomy" id="1192034"/>
    <lineage>
        <taxon>Bacteria</taxon>
        <taxon>Pseudomonadati</taxon>
        <taxon>Myxococcota</taxon>
        <taxon>Polyangia</taxon>
        <taxon>Polyangiales</taxon>
        <taxon>Polyangiaceae</taxon>
        <taxon>Chondromyces</taxon>
    </lineage>
</organism>
<dbReference type="AlphaFoldDB" id="A0A017T3F8"/>
<evidence type="ECO:0000313" key="7">
    <source>
        <dbReference type="Proteomes" id="UP000019678"/>
    </source>
</evidence>
<dbReference type="GO" id="GO:0000976">
    <property type="term" value="F:transcription cis-regulatory region binding"/>
    <property type="evidence" value="ECO:0007669"/>
    <property type="project" value="TreeGrafter"/>
</dbReference>
<gene>
    <name evidence="6" type="ORF">CAP_6175</name>
</gene>
<name>A0A017T3F8_9BACT</name>
<dbReference type="PRINTS" id="PR00455">
    <property type="entry name" value="HTHTETR"/>
</dbReference>
<proteinExistence type="predicted"/>
<keyword evidence="3" id="KW-0804">Transcription</keyword>
<dbReference type="InterPro" id="IPR036271">
    <property type="entry name" value="Tet_transcr_reg_TetR-rel_C_sf"/>
</dbReference>
<feature type="DNA-binding region" description="H-T-H motif" evidence="4">
    <location>
        <begin position="32"/>
        <end position="51"/>
    </location>
</feature>
<keyword evidence="2 4" id="KW-0238">DNA-binding</keyword>
<dbReference type="Proteomes" id="UP000019678">
    <property type="component" value="Unassembled WGS sequence"/>
</dbReference>
<dbReference type="SUPFAM" id="SSF46689">
    <property type="entry name" value="Homeodomain-like"/>
    <property type="match status" value="1"/>
</dbReference>
<dbReference type="PANTHER" id="PTHR30055:SF234">
    <property type="entry name" value="HTH-TYPE TRANSCRIPTIONAL REGULATOR BETI"/>
    <property type="match status" value="1"/>
</dbReference>
<reference evidence="6 7" key="1">
    <citation type="submission" date="2013-05" db="EMBL/GenBank/DDBJ databases">
        <title>Genome assembly of Chondromyces apiculatus DSM 436.</title>
        <authorList>
            <person name="Sharma G."/>
            <person name="Khatri I."/>
            <person name="Kaur C."/>
            <person name="Mayilraj S."/>
            <person name="Subramanian S."/>
        </authorList>
    </citation>
    <scope>NUCLEOTIDE SEQUENCE [LARGE SCALE GENOMIC DNA]</scope>
    <source>
        <strain evidence="6 7">DSM 436</strain>
    </source>
</reference>
<dbReference type="SUPFAM" id="SSF48498">
    <property type="entry name" value="Tetracyclin repressor-like, C-terminal domain"/>
    <property type="match status" value="1"/>
</dbReference>
<dbReference type="InterPro" id="IPR050109">
    <property type="entry name" value="HTH-type_TetR-like_transc_reg"/>
</dbReference>